<evidence type="ECO:0000256" key="1">
    <source>
        <dbReference type="SAM" id="MobiDB-lite"/>
    </source>
</evidence>
<feature type="region of interest" description="Disordered" evidence="1">
    <location>
        <begin position="137"/>
        <end position="167"/>
    </location>
</feature>
<dbReference type="EMBL" id="JAFBEE010000003">
    <property type="protein sequence ID" value="MBM7614175.1"/>
    <property type="molecule type" value="Genomic_DNA"/>
</dbReference>
<evidence type="ECO:0000313" key="4">
    <source>
        <dbReference type="Proteomes" id="UP001314796"/>
    </source>
</evidence>
<dbReference type="InterPro" id="IPR008490">
    <property type="entry name" value="Transposase_InsH_N"/>
</dbReference>
<dbReference type="Proteomes" id="UP001314796">
    <property type="component" value="Unassembled WGS sequence"/>
</dbReference>
<comment type="caution">
    <text evidence="3">The sequence shown here is derived from an EMBL/GenBank/DDBJ whole genome shotgun (WGS) entry which is preliminary data.</text>
</comment>
<organism evidence="3 4">
    <name type="scientific">Alkaliphilus hydrothermalis</name>
    <dbReference type="NCBI Taxonomy" id="1482730"/>
    <lineage>
        <taxon>Bacteria</taxon>
        <taxon>Bacillati</taxon>
        <taxon>Bacillota</taxon>
        <taxon>Clostridia</taxon>
        <taxon>Peptostreptococcales</taxon>
        <taxon>Natronincolaceae</taxon>
        <taxon>Alkaliphilus</taxon>
    </lineage>
</organism>
<gene>
    <name evidence="3" type="ORF">JOC73_000686</name>
</gene>
<keyword evidence="4" id="KW-1185">Reference proteome</keyword>
<feature type="compositionally biased region" description="Acidic residues" evidence="1">
    <location>
        <begin position="141"/>
        <end position="152"/>
    </location>
</feature>
<dbReference type="NCBIfam" id="NF033578">
    <property type="entry name" value="transpos_IS5_1"/>
    <property type="match status" value="1"/>
</dbReference>
<feature type="domain" description="Transposase InsH N-terminal" evidence="2">
    <location>
        <begin position="23"/>
        <end position="118"/>
    </location>
</feature>
<protein>
    <recommendedName>
        <fullName evidence="2">Transposase InsH N-terminal domain-containing protein</fullName>
    </recommendedName>
</protein>
<dbReference type="PANTHER" id="PTHR33803:SF3">
    <property type="entry name" value="BLL1974 PROTEIN"/>
    <property type="match status" value="1"/>
</dbReference>
<dbReference type="PANTHER" id="PTHR33803">
    <property type="entry name" value="IS1478 TRANSPOSASE"/>
    <property type="match status" value="1"/>
</dbReference>
<dbReference type="Pfam" id="PF05598">
    <property type="entry name" value="DUF772"/>
    <property type="match status" value="1"/>
</dbReference>
<sequence length="389" mass="44911">MYKNSVGQLRFGEVEIFQRVSFRLDPENRWVKLADLIPWWEFEEKHIDCFKSNVLGQEAFTVRVALGTLIIKTKLNISDEETVLQISENKYLQYFIDVDLKEGKKPVDASLITHFRKRLGPVILIEENNRIAYEAAKREQDSDDDNDGDEPPIESNNTDEAPEDKPRQGTLILDATFAPSDIKYPTDLSLLNKAREKLEVMIDKLHVPDIGTLRKPLTNKKVARKDFLSVEKLRRKPKNKLKQALRKQLKYVKKDLEFIDAYLHESPERLNLLSSREITELSTIRELYIQQQKMFDEGIKSVENRIVSISQPHVRPIVRGKAGSAVEFGCKLLTGVINGYSVIFKMSWDNFNEGIYLQAAVEAYAEEFGYYPEAVIVDAIFRNRDNLDI</sequence>
<reference evidence="3 4" key="1">
    <citation type="submission" date="2021-01" db="EMBL/GenBank/DDBJ databases">
        <title>Genomic Encyclopedia of Type Strains, Phase IV (KMG-IV): sequencing the most valuable type-strain genomes for metagenomic binning, comparative biology and taxonomic classification.</title>
        <authorList>
            <person name="Goeker M."/>
        </authorList>
    </citation>
    <scope>NUCLEOTIDE SEQUENCE [LARGE SCALE GENOMIC DNA]</scope>
    <source>
        <strain evidence="3 4">DSM 25890</strain>
    </source>
</reference>
<dbReference type="InterPro" id="IPR047710">
    <property type="entry name" value="Transpos_IS5-like"/>
</dbReference>
<evidence type="ECO:0000259" key="2">
    <source>
        <dbReference type="Pfam" id="PF05598"/>
    </source>
</evidence>
<proteinExistence type="predicted"/>
<evidence type="ECO:0000313" key="3">
    <source>
        <dbReference type="EMBL" id="MBM7614175.1"/>
    </source>
</evidence>
<name>A0ABS2NMK1_9FIRM</name>
<accession>A0ABS2NMK1</accession>